<keyword evidence="1" id="KW-1003">Cell membrane</keyword>
<proteinExistence type="inferred from homology"/>
<evidence type="ECO:0000256" key="3">
    <source>
        <dbReference type="ARBA" id="ARBA00022692"/>
    </source>
</evidence>
<evidence type="ECO:0000256" key="2">
    <source>
        <dbReference type="ARBA" id="ARBA00022670"/>
    </source>
</evidence>
<evidence type="ECO:0000313" key="9">
    <source>
        <dbReference type="EMBL" id="CAB4907413.1"/>
    </source>
</evidence>
<dbReference type="Pfam" id="PF01252">
    <property type="entry name" value="Peptidase_A8"/>
    <property type="match status" value="1"/>
</dbReference>
<keyword evidence="3 8" id="KW-0812">Transmembrane</keyword>
<feature type="transmembrane region" description="Helical" evidence="8">
    <location>
        <begin position="28"/>
        <end position="48"/>
    </location>
</feature>
<dbReference type="AlphaFoldDB" id="A0A6J7GT28"/>
<evidence type="ECO:0000256" key="4">
    <source>
        <dbReference type="ARBA" id="ARBA00022801"/>
    </source>
</evidence>
<evidence type="ECO:0000256" key="5">
    <source>
        <dbReference type="ARBA" id="ARBA00022989"/>
    </source>
</evidence>
<dbReference type="HAMAP" id="MF_00161">
    <property type="entry name" value="LspA"/>
    <property type="match status" value="1"/>
</dbReference>
<evidence type="ECO:0000256" key="8">
    <source>
        <dbReference type="SAM" id="Phobius"/>
    </source>
</evidence>
<accession>A0A6J7GT28</accession>
<keyword evidence="2" id="KW-0645">Protease</keyword>
<dbReference type="PANTHER" id="PTHR33695">
    <property type="entry name" value="LIPOPROTEIN SIGNAL PEPTIDASE"/>
    <property type="match status" value="1"/>
</dbReference>
<feature type="compositionally biased region" description="Pro residues" evidence="7">
    <location>
        <begin position="1"/>
        <end position="10"/>
    </location>
</feature>
<protein>
    <submittedName>
        <fullName evidence="9">Unannotated protein</fullName>
    </submittedName>
</protein>
<dbReference type="GO" id="GO:0004190">
    <property type="term" value="F:aspartic-type endopeptidase activity"/>
    <property type="evidence" value="ECO:0007669"/>
    <property type="project" value="InterPro"/>
</dbReference>
<keyword evidence="4" id="KW-0378">Hydrolase</keyword>
<feature type="transmembrane region" description="Helical" evidence="8">
    <location>
        <begin position="84"/>
        <end position="102"/>
    </location>
</feature>
<name>A0A6J7GT28_9ZZZZ</name>
<gene>
    <name evidence="9" type="ORF">UFOPK3472_02809</name>
</gene>
<dbReference type="PANTHER" id="PTHR33695:SF1">
    <property type="entry name" value="LIPOPROTEIN SIGNAL PEPTIDASE"/>
    <property type="match status" value="1"/>
</dbReference>
<evidence type="ECO:0000256" key="6">
    <source>
        <dbReference type="ARBA" id="ARBA00023136"/>
    </source>
</evidence>
<dbReference type="GO" id="GO:0016020">
    <property type="term" value="C:membrane"/>
    <property type="evidence" value="ECO:0007669"/>
    <property type="project" value="InterPro"/>
</dbReference>
<sequence length="184" mass="18822">MSPDPTPGPTDPTTRVSTGGRSATRSRWTLTIVVAVLVAAALAVDPVASRALSDGRVVELGALQLKLAYNSGVAFSVGNGLPPWVLIAVTTTITAAIGVYAWRTVPTGSPTGTVGLAAIVAGAAANVIDRAADGRVTDYFYTGWWPTFNSADTYLTCGVVLVIIATLRDGATHSDTPPPPGTTT</sequence>
<organism evidence="9">
    <name type="scientific">freshwater metagenome</name>
    <dbReference type="NCBI Taxonomy" id="449393"/>
    <lineage>
        <taxon>unclassified sequences</taxon>
        <taxon>metagenomes</taxon>
        <taxon>ecological metagenomes</taxon>
    </lineage>
</organism>
<evidence type="ECO:0000256" key="7">
    <source>
        <dbReference type="SAM" id="MobiDB-lite"/>
    </source>
</evidence>
<feature type="region of interest" description="Disordered" evidence="7">
    <location>
        <begin position="1"/>
        <end position="22"/>
    </location>
</feature>
<keyword evidence="5 8" id="KW-1133">Transmembrane helix</keyword>
<dbReference type="InterPro" id="IPR001872">
    <property type="entry name" value="Peptidase_A8"/>
</dbReference>
<keyword evidence="6 8" id="KW-0472">Membrane</keyword>
<reference evidence="9" key="1">
    <citation type="submission" date="2020-05" db="EMBL/GenBank/DDBJ databases">
        <authorList>
            <person name="Chiriac C."/>
            <person name="Salcher M."/>
            <person name="Ghai R."/>
            <person name="Kavagutti S V."/>
        </authorList>
    </citation>
    <scope>NUCLEOTIDE SEQUENCE</scope>
</reference>
<evidence type="ECO:0000256" key="1">
    <source>
        <dbReference type="ARBA" id="ARBA00022475"/>
    </source>
</evidence>
<dbReference type="PRINTS" id="PR00781">
    <property type="entry name" value="LIPOSIGPTASE"/>
</dbReference>
<dbReference type="EMBL" id="CAFBLX010000232">
    <property type="protein sequence ID" value="CAB4907413.1"/>
    <property type="molecule type" value="Genomic_DNA"/>
</dbReference>
<dbReference type="GO" id="GO:0006508">
    <property type="term" value="P:proteolysis"/>
    <property type="evidence" value="ECO:0007669"/>
    <property type="project" value="UniProtKB-KW"/>
</dbReference>